<dbReference type="SMART" id="SM00387">
    <property type="entry name" value="HATPase_c"/>
    <property type="match status" value="1"/>
</dbReference>
<dbReference type="PROSITE" id="PS50894">
    <property type="entry name" value="HPT"/>
    <property type="match status" value="1"/>
</dbReference>
<feature type="domain" description="Histidine kinase" evidence="14">
    <location>
        <begin position="367"/>
        <end position="575"/>
    </location>
</feature>
<organism evidence="17 18">
    <name type="scientific">Pelomonas parva</name>
    <dbReference type="NCBI Taxonomy" id="3299032"/>
    <lineage>
        <taxon>Bacteria</taxon>
        <taxon>Pseudomonadati</taxon>
        <taxon>Pseudomonadota</taxon>
        <taxon>Betaproteobacteria</taxon>
        <taxon>Burkholderiales</taxon>
        <taxon>Sphaerotilaceae</taxon>
        <taxon>Roseateles</taxon>
    </lineage>
</organism>
<keyword evidence="8" id="KW-0418">Kinase</keyword>
<dbReference type="InterPro" id="IPR036097">
    <property type="entry name" value="HisK_dim/P_sf"/>
</dbReference>
<dbReference type="PROSITE" id="PS50109">
    <property type="entry name" value="HIS_KIN"/>
    <property type="match status" value="1"/>
</dbReference>
<dbReference type="Gene3D" id="1.20.120.160">
    <property type="entry name" value="HPT domain"/>
    <property type="match status" value="1"/>
</dbReference>
<evidence type="ECO:0000256" key="13">
    <source>
        <dbReference type="SAM" id="MobiDB-lite"/>
    </source>
</evidence>
<dbReference type="GO" id="GO:0004673">
    <property type="term" value="F:protein histidine kinase activity"/>
    <property type="evidence" value="ECO:0007669"/>
    <property type="project" value="UniProtKB-EC"/>
</dbReference>
<dbReference type="EMBL" id="JBIGHV010000002">
    <property type="protein sequence ID" value="MFG6429257.1"/>
    <property type="molecule type" value="Genomic_DNA"/>
</dbReference>
<feature type="modified residue" description="Phosphohistidine" evidence="12">
    <location>
        <position position="60"/>
    </location>
</feature>
<keyword evidence="9" id="KW-0067">ATP-binding</keyword>
<evidence type="ECO:0000256" key="11">
    <source>
        <dbReference type="ARBA" id="ARBA00035100"/>
    </source>
</evidence>
<dbReference type="CDD" id="cd00088">
    <property type="entry name" value="HPT"/>
    <property type="match status" value="1"/>
</dbReference>
<dbReference type="InterPro" id="IPR002545">
    <property type="entry name" value="CheW-lke_dom"/>
</dbReference>
<dbReference type="SUPFAM" id="SSF55874">
    <property type="entry name" value="ATPase domain of HSP90 chaperone/DNA topoisomerase II/histidine kinase"/>
    <property type="match status" value="1"/>
</dbReference>
<evidence type="ECO:0000259" key="14">
    <source>
        <dbReference type="PROSITE" id="PS50109"/>
    </source>
</evidence>
<dbReference type="InterPro" id="IPR051315">
    <property type="entry name" value="Bact_Chemotaxis_CheA"/>
</dbReference>
<dbReference type="PANTHER" id="PTHR43395">
    <property type="entry name" value="SENSOR HISTIDINE KINASE CHEA"/>
    <property type="match status" value="1"/>
</dbReference>
<evidence type="ECO:0000256" key="7">
    <source>
        <dbReference type="ARBA" id="ARBA00022741"/>
    </source>
</evidence>
<feature type="region of interest" description="Disordered" evidence="13">
    <location>
        <begin position="142"/>
        <end position="171"/>
    </location>
</feature>
<comment type="catalytic activity">
    <reaction evidence="1">
        <text>ATP + protein L-histidine = ADP + protein N-phospho-L-histidine.</text>
        <dbReference type="EC" id="2.7.13.3"/>
    </reaction>
</comment>
<comment type="caution">
    <text evidence="17">The sequence shown here is derived from an EMBL/GenBank/DDBJ whole genome shotgun (WGS) entry which is preliminary data.</text>
</comment>
<feature type="domain" description="CheW-like" evidence="15">
    <location>
        <begin position="577"/>
        <end position="712"/>
    </location>
</feature>
<dbReference type="SUPFAM" id="SSF47384">
    <property type="entry name" value="Homodimeric domain of signal transducing histidine kinase"/>
    <property type="match status" value="1"/>
</dbReference>
<dbReference type="InterPro" id="IPR008207">
    <property type="entry name" value="Sig_transdc_His_kin_Hpt_dom"/>
</dbReference>
<dbReference type="InterPro" id="IPR004358">
    <property type="entry name" value="Sig_transdc_His_kin-like_C"/>
</dbReference>
<dbReference type="Pfam" id="PF01584">
    <property type="entry name" value="CheW"/>
    <property type="match status" value="1"/>
</dbReference>
<evidence type="ECO:0000256" key="4">
    <source>
        <dbReference type="ARBA" id="ARBA00022500"/>
    </source>
</evidence>
<reference evidence="17 18" key="1">
    <citation type="submission" date="2024-08" db="EMBL/GenBank/DDBJ databases">
        <authorList>
            <person name="Lu H."/>
        </authorList>
    </citation>
    <scope>NUCLEOTIDE SEQUENCE [LARGE SCALE GENOMIC DNA]</scope>
    <source>
        <strain evidence="17 18">LYH14W</strain>
    </source>
</reference>
<evidence type="ECO:0000256" key="10">
    <source>
        <dbReference type="ARBA" id="ARBA00023012"/>
    </source>
</evidence>
<dbReference type="SUPFAM" id="SSF47226">
    <property type="entry name" value="Histidine-containing phosphotransfer domain, HPT domain"/>
    <property type="match status" value="1"/>
</dbReference>
<feature type="domain" description="HPt" evidence="16">
    <location>
        <begin position="13"/>
        <end position="117"/>
    </location>
</feature>
<dbReference type="InterPro" id="IPR005467">
    <property type="entry name" value="His_kinase_dom"/>
</dbReference>
<keyword evidence="18" id="KW-1185">Reference proteome</keyword>
<dbReference type="Gene3D" id="1.10.287.560">
    <property type="entry name" value="Histidine kinase CheA-like, homodimeric domain"/>
    <property type="match status" value="1"/>
</dbReference>
<dbReference type="CDD" id="cd00731">
    <property type="entry name" value="CheA_reg"/>
    <property type="match status" value="1"/>
</dbReference>
<dbReference type="RefSeq" id="WP_394476559.1">
    <property type="nucleotide sequence ID" value="NZ_JBIGHV010000002.1"/>
</dbReference>
<evidence type="ECO:0000256" key="6">
    <source>
        <dbReference type="ARBA" id="ARBA00022679"/>
    </source>
</evidence>
<dbReference type="PANTHER" id="PTHR43395:SF10">
    <property type="entry name" value="CHEMOTAXIS PROTEIN CHEA"/>
    <property type="match status" value="1"/>
</dbReference>
<dbReference type="PRINTS" id="PR00344">
    <property type="entry name" value="BCTRLSENSOR"/>
</dbReference>
<dbReference type="InterPro" id="IPR036890">
    <property type="entry name" value="HATPase_C_sf"/>
</dbReference>
<evidence type="ECO:0000256" key="3">
    <source>
        <dbReference type="ARBA" id="ARBA00021495"/>
    </source>
</evidence>
<evidence type="ECO:0000256" key="8">
    <source>
        <dbReference type="ARBA" id="ARBA00022777"/>
    </source>
</evidence>
<dbReference type="Gene3D" id="3.30.565.10">
    <property type="entry name" value="Histidine kinase-like ATPase, C-terminal domain"/>
    <property type="match status" value="1"/>
</dbReference>
<dbReference type="SMART" id="SM00073">
    <property type="entry name" value="HPT"/>
    <property type="match status" value="1"/>
</dbReference>
<keyword evidence="5 12" id="KW-0597">Phosphoprotein</keyword>
<keyword evidence="10" id="KW-0902">Two-component regulatory system</keyword>
<evidence type="ECO:0000256" key="1">
    <source>
        <dbReference type="ARBA" id="ARBA00000085"/>
    </source>
</evidence>
<dbReference type="InterPro" id="IPR037006">
    <property type="entry name" value="CheA-like_homodim_sf"/>
</dbReference>
<evidence type="ECO:0000256" key="5">
    <source>
        <dbReference type="ARBA" id="ARBA00022553"/>
    </source>
</evidence>
<dbReference type="Pfam" id="PF02518">
    <property type="entry name" value="HATPase_c"/>
    <property type="match status" value="1"/>
</dbReference>
<dbReference type="Gene3D" id="2.30.30.40">
    <property type="entry name" value="SH3 Domains"/>
    <property type="match status" value="1"/>
</dbReference>
<evidence type="ECO:0000259" key="16">
    <source>
        <dbReference type="PROSITE" id="PS50894"/>
    </source>
</evidence>
<evidence type="ECO:0000256" key="9">
    <source>
        <dbReference type="ARBA" id="ARBA00022840"/>
    </source>
</evidence>
<comment type="function">
    <text evidence="11">Involved in the transmission of sensory signals from the chemoreceptors to the flagellar motors. CheA is autophosphorylated; it can transfer its phosphate group to either CheB or CheY.</text>
</comment>
<keyword evidence="7" id="KW-0547">Nucleotide-binding</keyword>
<gene>
    <name evidence="17" type="ORF">ACG00Y_05005</name>
</gene>
<dbReference type="Pfam" id="PF02895">
    <property type="entry name" value="H-kinase_dim"/>
    <property type="match status" value="1"/>
</dbReference>
<protein>
    <recommendedName>
        <fullName evidence="3">Chemotaxis protein CheA</fullName>
        <ecNumber evidence="2">2.7.13.3</ecNumber>
    </recommendedName>
</protein>
<dbReference type="SUPFAM" id="SSF50341">
    <property type="entry name" value="CheW-like"/>
    <property type="match status" value="1"/>
</dbReference>
<evidence type="ECO:0000259" key="15">
    <source>
        <dbReference type="PROSITE" id="PS50851"/>
    </source>
</evidence>
<evidence type="ECO:0000256" key="12">
    <source>
        <dbReference type="PROSITE-ProRule" id="PRU00110"/>
    </source>
</evidence>
<dbReference type="CDD" id="cd16916">
    <property type="entry name" value="HATPase_CheA-like"/>
    <property type="match status" value="1"/>
</dbReference>
<proteinExistence type="predicted"/>
<evidence type="ECO:0000313" key="17">
    <source>
        <dbReference type="EMBL" id="MFG6429257.1"/>
    </source>
</evidence>
<keyword evidence="6 17" id="KW-0808">Transferase</keyword>
<dbReference type="PROSITE" id="PS50851">
    <property type="entry name" value="CHEW"/>
    <property type="match status" value="1"/>
</dbReference>
<dbReference type="Proteomes" id="UP001606210">
    <property type="component" value="Unassembled WGS sequence"/>
</dbReference>
<name>A0ABW7EY17_9BURK</name>
<accession>A0ABW7EY17</accession>
<evidence type="ECO:0000256" key="2">
    <source>
        <dbReference type="ARBA" id="ARBA00012438"/>
    </source>
</evidence>
<sequence>MGDMTTEGASISAGIDLSQFYQVFFEEAGENLDNMERLLLNVNVEAADDEELNAIFRCAHSIKGGAATFGFSDVAELTHQMETLLDKLRRHELQPNSAMVDVLLQSGDALRTQLARHQGSGGDVFDTTDLLVSIKSFVEGGGAAAPAPAPAPKTAAAPSPAPAPVTPATDAKPGTRLLELQVGPLTDLSLADNLVELFKEITDLGNIEPLDAGQSSDGMRRFKVLTSSTDNDLLDLFTFHVAREQVKLIPLGPGFGFYEGSPGAPPAEAPSADPGYGFFDDAPGVPAGGAAAAAAPAAEAAPSAAIVPTRTAAPVAKAEAKPAAMDQTTLRVSIEKVDQLINLVGELVITQAMLAQNSRELDPALYQQLTSGLADLERNTRDLQESVMSIRMIPMSTVFNRFPRMLRDLAAKLGKKVELVTQGEATELDKSLVEKITDPLTHLVRNSCDHGIEMPADREARGKPEQGTITLVASHQGGSIVIEVRDDGRGLNRDKLIKKAREKGIDAPDTMTDAECWSLIFAPGFSTADVVTDVSGRGVGMDVVKKNITSLGGTVEIDSAEGYGMKVSVRLPLTLAIMDGMSVGVGDECYILPLSSVVESFQVQSDTIKTVAGSGRVVEVRDEYMPVIELEKVFDVPRFDFEHVSSIMVVVEAEGGRVALLVDELLGQQQVVVKNLEANYRKVNDVSGATIMGDGRVALILDVGSLVRRSRH</sequence>
<dbReference type="SMART" id="SM00260">
    <property type="entry name" value="CheW"/>
    <property type="match status" value="1"/>
</dbReference>
<dbReference type="InterPro" id="IPR004105">
    <property type="entry name" value="CheA-like_dim"/>
</dbReference>
<dbReference type="EC" id="2.7.13.3" evidence="2"/>
<dbReference type="InterPro" id="IPR003594">
    <property type="entry name" value="HATPase_dom"/>
</dbReference>
<keyword evidence="4" id="KW-0145">Chemotaxis</keyword>
<dbReference type="InterPro" id="IPR036641">
    <property type="entry name" value="HPT_dom_sf"/>
</dbReference>
<dbReference type="Pfam" id="PF01627">
    <property type="entry name" value="Hpt"/>
    <property type="match status" value="1"/>
</dbReference>
<evidence type="ECO:0000313" key="18">
    <source>
        <dbReference type="Proteomes" id="UP001606210"/>
    </source>
</evidence>
<dbReference type="InterPro" id="IPR036061">
    <property type="entry name" value="CheW-like_dom_sf"/>
</dbReference>
<dbReference type="SMART" id="SM01231">
    <property type="entry name" value="H-kinase_dim"/>
    <property type="match status" value="1"/>
</dbReference>